<geneLocation type="plasmid" evidence="2 4">
    <name>paPv11</name>
</geneLocation>
<evidence type="ECO:0000313" key="1">
    <source>
        <dbReference type="EMBL" id="QBY46997.1"/>
    </source>
</evidence>
<dbReference type="KEGG" id="ans:ArsFIN_56080"/>
<protein>
    <submittedName>
        <fullName evidence="1">Uncharacterized protein</fullName>
    </submittedName>
</protein>
<reference evidence="2" key="2">
    <citation type="submission" date="2023-04" db="EMBL/GenBank/DDBJ databases">
        <title>Genome dynamics across the evolutionary transition to endosymbiosis.</title>
        <authorList>
            <person name="Siozios S."/>
            <person name="Nadal-Jimenez P."/>
            <person name="Azagi T."/>
            <person name="Sprong H."/>
            <person name="Frost C.L."/>
            <person name="Parratt S.R."/>
            <person name="Taylor G."/>
            <person name="Brettell L."/>
            <person name="Lew K.C."/>
            <person name="Croft L."/>
            <person name="King K.C."/>
            <person name="Brockhurst M.A."/>
            <person name="Hypsa V."/>
            <person name="Novakova E."/>
            <person name="Darby A.C."/>
            <person name="Hurst G.D.D."/>
        </authorList>
    </citation>
    <scope>NUCLEOTIDE SEQUENCE</scope>
    <source>
        <strain evidence="2">APv</strain>
        <plasmid evidence="2">paPv11</plasmid>
    </source>
</reference>
<geneLocation type="plasmid" evidence="1">
    <name>pArsFIN14</name>
</geneLocation>
<evidence type="ECO:0000313" key="2">
    <source>
        <dbReference type="EMBL" id="WGM04046.1"/>
    </source>
</evidence>
<proteinExistence type="predicted"/>
<accession>A0A4P7L2N0</accession>
<gene>
    <name evidence="1" type="ORF">ArsFIN_56080</name>
    <name evidence="2" type="ORF">QE210_21470</name>
</gene>
<geneLocation type="plasmid" evidence="3">
    <name>parsfin14</name>
</geneLocation>
<reference evidence="1 3" key="1">
    <citation type="submission" date="2019-03" db="EMBL/GenBank/DDBJ databases">
        <title>Long-read sequencing reveals hyperdense prophage content in a complex bacterial symbiont genome.</title>
        <authorList>
            <person name="Frost C.L."/>
            <person name="Siozios S."/>
            <person name="Nadal-Jimenez P."/>
            <person name="Brockhurst M.A."/>
            <person name="King K.C."/>
            <person name="Darby A.C."/>
            <person name="Hurst G.D.D."/>
        </authorList>
    </citation>
    <scope>NUCLEOTIDE SEQUENCE [LARGE SCALE GENOMIC DNA]</scope>
    <source>
        <strain evidence="1 3">FIN</strain>
        <plasmid evidence="3">parsfin14</plasmid>
        <plasmid evidence="1">pArsFIN14</plasmid>
    </source>
</reference>
<evidence type="ECO:0000313" key="3">
    <source>
        <dbReference type="Proteomes" id="UP000295134"/>
    </source>
</evidence>
<dbReference type="GeneID" id="39751599"/>
<dbReference type="EMBL" id="CP038626">
    <property type="protein sequence ID" value="QBY46997.1"/>
    <property type="molecule type" value="Genomic_DNA"/>
</dbReference>
<dbReference type="Proteomes" id="UP001177595">
    <property type="component" value="Plasmid paPv11"/>
</dbReference>
<dbReference type="RefSeq" id="WP_135679324.1">
    <property type="nucleotide sequence ID" value="NZ_CP038626.1"/>
</dbReference>
<evidence type="ECO:0000313" key="4">
    <source>
        <dbReference type="Proteomes" id="UP001177595"/>
    </source>
</evidence>
<organism evidence="1 3">
    <name type="scientific">Arsenophonus nasoniae</name>
    <name type="common">son-killer infecting Nasonia vitripennis</name>
    <dbReference type="NCBI Taxonomy" id="638"/>
    <lineage>
        <taxon>Bacteria</taxon>
        <taxon>Pseudomonadati</taxon>
        <taxon>Pseudomonadota</taxon>
        <taxon>Gammaproteobacteria</taxon>
        <taxon>Enterobacterales</taxon>
        <taxon>Morganellaceae</taxon>
        <taxon>Arsenophonus</taxon>
    </lineage>
</organism>
<dbReference type="EMBL" id="CP123515">
    <property type="protein sequence ID" value="WGM04046.1"/>
    <property type="molecule type" value="Genomic_DNA"/>
</dbReference>
<name>A0A4P7L2N0_9GAMM</name>
<dbReference type="AlphaFoldDB" id="A0A4P7L2N0"/>
<keyword evidence="1" id="KW-0614">Plasmid</keyword>
<dbReference type="Proteomes" id="UP000295134">
    <property type="component" value="Plasmid pArsFIN14"/>
</dbReference>
<sequence length="64" mass="7342">MATQISLSDESDFKLIRAREVTSSLCKHIQSYNLEHEPMPWLGEVLSYVSEDIACVVEEISEKR</sequence>